<dbReference type="GO" id="GO:0006308">
    <property type="term" value="P:DNA catabolic process"/>
    <property type="evidence" value="ECO:0007669"/>
    <property type="project" value="UniProtKB-UniRule"/>
</dbReference>
<sequence length="402" mass="43372">MKNPTVVSVSQLNRYVKSLLESDHVLSGLMVRGEISNFTRHYKSGHLYFTLKDDSAAVKAVMFRSYAARVPFSPENGMSVIVSGSVSLYERDGSYQFYVTDMQPDGIGALHLAYEQLKAKLAAEGLFDEARKRPLPPYPERIGIVTSEGAAALQDMLNILSRRYPAATVVLCPAQVQGAGAARTLIDGIRALNAAKACDLIIIGRGGGSIEDLWAFNDEALARAIAASGIPVISAVGHETDFTIADFAADLRAPTPSAAAELAVPNMADLQYYLADLGARCHGAVVRRIEGTELRLRQLRAGLTTPEGVLRACGLRLDALEREIRAGVLQRLDGARNRLQYLGALVEERSPMKILSRGYSLTSADGRTVLSAEQVKPGDLLTTRVADGEILSKVTGTNRRTT</sequence>
<dbReference type="Pfam" id="PF13742">
    <property type="entry name" value="tRNA_anti_2"/>
    <property type="match status" value="1"/>
</dbReference>
<name>A0A498CRP5_9FIRM</name>
<comment type="similarity">
    <text evidence="5 6">Belongs to the XseA family.</text>
</comment>
<evidence type="ECO:0000256" key="2">
    <source>
        <dbReference type="ARBA" id="ARBA00022722"/>
    </source>
</evidence>
<accession>A0A498CRP5</accession>
<comment type="function">
    <text evidence="5">Bidirectionally degrades single-stranded DNA into large acid-insoluble oligonucleotides, which are then degraded further into small acid-soluble oligonucleotides.</text>
</comment>
<comment type="caution">
    <text evidence="9">The sequence shown here is derived from an EMBL/GenBank/DDBJ whole genome shotgun (WGS) entry which is preliminary data.</text>
</comment>
<gene>
    <name evidence="5 9" type="primary">xseA</name>
    <name evidence="9" type="ORF">D4A47_00875</name>
</gene>
<evidence type="ECO:0000313" key="9">
    <source>
        <dbReference type="EMBL" id="RLL14866.1"/>
    </source>
</evidence>
<comment type="subunit">
    <text evidence="5">Heterooligomer composed of large and small subunits.</text>
</comment>
<keyword evidence="10" id="KW-1185">Reference proteome</keyword>
<evidence type="ECO:0000313" key="10">
    <source>
        <dbReference type="Proteomes" id="UP000276301"/>
    </source>
</evidence>
<dbReference type="PANTHER" id="PTHR30008:SF0">
    <property type="entry name" value="EXODEOXYRIBONUCLEASE 7 LARGE SUBUNIT"/>
    <property type="match status" value="1"/>
</dbReference>
<dbReference type="InterPro" id="IPR025824">
    <property type="entry name" value="OB-fold_nuc-bd_dom"/>
</dbReference>
<dbReference type="Pfam" id="PF02601">
    <property type="entry name" value="Exonuc_VII_L"/>
    <property type="match status" value="1"/>
</dbReference>
<keyword evidence="2 5" id="KW-0540">Nuclease</keyword>
<organism evidence="9 10">
    <name type="scientific">Anaerotruncus massiliensis</name>
    <name type="common">ex Liu et al. 2021</name>
    <dbReference type="NCBI Taxonomy" id="2321404"/>
    <lineage>
        <taxon>Bacteria</taxon>
        <taxon>Bacillati</taxon>
        <taxon>Bacillota</taxon>
        <taxon>Clostridia</taxon>
        <taxon>Eubacteriales</taxon>
        <taxon>Oscillospiraceae</taxon>
        <taxon>Anaerotruncus</taxon>
    </lineage>
</organism>
<dbReference type="GO" id="GO:0009318">
    <property type="term" value="C:exodeoxyribonuclease VII complex"/>
    <property type="evidence" value="ECO:0007669"/>
    <property type="project" value="UniProtKB-UniRule"/>
</dbReference>
<reference evidence="9 10" key="1">
    <citation type="submission" date="2018-10" db="EMBL/GenBank/DDBJ databases">
        <title>Anaerotruncus faecis sp. nov., isolated from human feces.</title>
        <authorList>
            <person name="Wang Y.-J."/>
        </authorList>
    </citation>
    <scope>NUCLEOTIDE SEQUENCE [LARGE SCALE GENOMIC DNA]</scope>
    <source>
        <strain evidence="9 10">22A2-44</strain>
    </source>
</reference>
<dbReference type="Proteomes" id="UP000276301">
    <property type="component" value="Unassembled WGS sequence"/>
</dbReference>
<dbReference type="EC" id="3.1.11.6" evidence="5"/>
<evidence type="ECO:0000256" key="3">
    <source>
        <dbReference type="ARBA" id="ARBA00022801"/>
    </source>
</evidence>
<dbReference type="NCBIfam" id="TIGR00237">
    <property type="entry name" value="xseA"/>
    <property type="match status" value="1"/>
</dbReference>
<dbReference type="HAMAP" id="MF_00378">
    <property type="entry name" value="Exonuc_7_L"/>
    <property type="match status" value="1"/>
</dbReference>
<evidence type="ECO:0000256" key="6">
    <source>
        <dbReference type="RuleBase" id="RU004355"/>
    </source>
</evidence>
<evidence type="ECO:0000256" key="4">
    <source>
        <dbReference type="ARBA" id="ARBA00022839"/>
    </source>
</evidence>
<keyword evidence="4 5" id="KW-0269">Exonuclease</keyword>
<proteinExistence type="inferred from homology"/>
<keyword evidence="3 5" id="KW-0378">Hydrolase</keyword>
<dbReference type="GO" id="GO:0003676">
    <property type="term" value="F:nucleic acid binding"/>
    <property type="evidence" value="ECO:0007669"/>
    <property type="project" value="InterPro"/>
</dbReference>
<keyword evidence="1 5" id="KW-0963">Cytoplasm</keyword>
<dbReference type="PANTHER" id="PTHR30008">
    <property type="entry name" value="EXODEOXYRIBONUCLEASE 7 LARGE SUBUNIT"/>
    <property type="match status" value="1"/>
</dbReference>
<dbReference type="GO" id="GO:0005737">
    <property type="term" value="C:cytoplasm"/>
    <property type="evidence" value="ECO:0007669"/>
    <property type="project" value="UniProtKB-SubCell"/>
</dbReference>
<evidence type="ECO:0000256" key="1">
    <source>
        <dbReference type="ARBA" id="ARBA00022490"/>
    </source>
</evidence>
<protein>
    <recommendedName>
        <fullName evidence="5">Exodeoxyribonuclease 7 large subunit</fullName>
        <ecNumber evidence="5">3.1.11.6</ecNumber>
    </recommendedName>
    <alternativeName>
        <fullName evidence="5">Exodeoxyribonuclease VII large subunit</fullName>
        <shortName evidence="5">Exonuclease VII large subunit</shortName>
    </alternativeName>
</protein>
<dbReference type="InterPro" id="IPR020579">
    <property type="entry name" value="Exonuc_VII_lsu_C"/>
</dbReference>
<evidence type="ECO:0000259" key="7">
    <source>
        <dbReference type="Pfam" id="PF02601"/>
    </source>
</evidence>
<evidence type="ECO:0000259" key="8">
    <source>
        <dbReference type="Pfam" id="PF13742"/>
    </source>
</evidence>
<dbReference type="GO" id="GO:0008855">
    <property type="term" value="F:exodeoxyribonuclease VII activity"/>
    <property type="evidence" value="ECO:0007669"/>
    <property type="project" value="UniProtKB-UniRule"/>
</dbReference>
<dbReference type="EMBL" id="RCHT01000001">
    <property type="protein sequence ID" value="RLL14866.1"/>
    <property type="molecule type" value="Genomic_DNA"/>
</dbReference>
<feature type="domain" description="Exonuclease VII large subunit C-terminal" evidence="7">
    <location>
        <begin position="126"/>
        <end position="344"/>
    </location>
</feature>
<dbReference type="InterPro" id="IPR003753">
    <property type="entry name" value="Exonuc_VII_L"/>
</dbReference>
<dbReference type="AlphaFoldDB" id="A0A498CRP5"/>
<comment type="subcellular location">
    <subcellularLocation>
        <location evidence="5 6">Cytoplasm</location>
    </subcellularLocation>
</comment>
<dbReference type="CDD" id="cd04489">
    <property type="entry name" value="ExoVII_LU_OBF"/>
    <property type="match status" value="1"/>
</dbReference>
<evidence type="ECO:0000256" key="5">
    <source>
        <dbReference type="HAMAP-Rule" id="MF_00378"/>
    </source>
</evidence>
<comment type="catalytic activity">
    <reaction evidence="5 6">
        <text>Exonucleolytic cleavage in either 5'- to 3'- or 3'- to 5'-direction to yield nucleoside 5'-phosphates.</text>
        <dbReference type="EC" id="3.1.11.6"/>
    </reaction>
</comment>
<feature type="domain" description="OB-fold nucleic acid binding" evidence="8">
    <location>
        <begin position="8"/>
        <end position="103"/>
    </location>
</feature>